<proteinExistence type="predicted"/>
<dbReference type="Gene3D" id="1.10.720.30">
    <property type="entry name" value="SAP domain"/>
    <property type="match status" value="1"/>
</dbReference>
<reference evidence="2" key="1">
    <citation type="submission" date="2021-01" db="EMBL/GenBank/DDBJ databases">
        <authorList>
            <person name="Corre E."/>
            <person name="Pelletier E."/>
            <person name="Niang G."/>
            <person name="Scheremetjew M."/>
            <person name="Finn R."/>
            <person name="Kale V."/>
            <person name="Holt S."/>
            <person name="Cochrane G."/>
            <person name="Meng A."/>
            <person name="Brown T."/>
            <person name="Cohen L."/>
        </authorList>
    </citation>
    <scope>NUCLEOTIDE SEQUENCE</scope>
    <source>
        <strain evidence="2">MM31A-1</strain>
    </source>
</reference>
<evidence type="ECO:0008006" key="3">
    <source>
        <dbReference type="Google" id="ProtNLM"/>
    </source>
</evidence>
<feature type="compositionally biased region" description="Basic and acidic residues" evidence="1">
    <location>
        <begin position="128"/>
        <end position="137"/>
    </location>
</feature>
<feature type="region of interest" description="Disordered" evidence="1">
    <location>
        <begin position="112"/>
        <end position="174"/>
    </location>
</feature>
<evidence type="ECO:0000313" key="2">
    <source>
        <dbReference type="EMBL" id="CAE0460990.1"/>
    </source>
</evidence>
<name>A0A7S3PZK8_9STRA</name>
<evidence type="ECO:0000256" key="1">
    <source>
        <dbReference type="SAM" id="MobiDB-lite"/>
    </source>
</evidence>
<dbReference type="InterPro" id="IPR036361">
    <property type="entry name" value="SAP_dom_sf"/>
</dbReference>
<gene>
    <name evidence="2" type="ORF">CDEB00056_LOCUS5831</name>
</gene>
<organism evidence="2">
    <name type="scientific">Chaetoceros debilis</name>
    <dbReference type="NCBI Taxonomy" id="122233"/>
    <lineage>
        <taxon>Eukaryota</taxon>
        <taxon>Sar</taxon>
        <taxon>Stramenopiles</taxon>
        <taxon>Ochrophyta</taxon>
        <taxon>Bacillariophyta</taxon>
        <taxon>Coscinodiscophyceae</taxon>
        <taxon>Chaetocerotophycidae</taxon>
        <taxon>Chaetocerotales</taxon>
        <taxon>Chaetocerotaceae</taxon>
        <taxon>Chaetoceros</taxon>
    </lineage>
</organism>
<accession>A0A7S3PZK8</accession>
<sequence>MAWGFGGFRHGSKKKKKTKSYDSWFERHSSEQLKTLLKAASLPVSGTKSKQIERLLQCPLTNIYAPEIRGMNMFNNYITLEQIKARCREAKLSPGGSKFDLVLRLIENDNDANIRSNTTPSKSNSKKRSADSRDHADVTPGDCSESDAESVAPSKKKRKVAPATKKQNKSLEGEALEKRKRFRFQKLNKQIFDRLQWKASYKHMNGDFIKGGRVEIDCPEPEVFIAMFADDDECCEGKSKSMEGKLKGDTNGIKKASSGKLSRSFKTDDDVECSGLKGKTYRLGSEAVLKSPTSVSLHHGKLACSFKYTVM</sequence>
<dbReference type="AlphaFoldDB" id="A0A7S3PZK8"/>
<dbReference type="EMBL" id="HBIO01007735">
    <property type="protein sequence ID" value="CAE0460990.1"/>
    <property type="molecule type" value="Transcribed_RNA"/>
</dbReference>
<protein>
    <recommendedName>
        <fullName evidence="3">SAP domain-containing protein</fullName>
    </recommendedName>
</protein>